<keyword evidence="5" id="KW-0547">Nucleotide-binding</keyword>
<evidence type="ECO:0000256" key="2">
    <source>
        <dbReference type="ARBA" id="ARBA00012438"/>
    </source>
</evidence>
<dbReference type="Gene3D" id="3.30.565.10">
    <property type="entry name" value="Histidine kinase-like ATPase, C-terminal domain"/>
    <property type="match status" value="1"/>
</dbReference>
<evidence type="ECO:0000256" key="7">
    <source>
        <dbReference type="ARBA" id="ARBA00022840"/>
    </source>
</evidence>
<feature type="transmembrane region" description="Helical" evidence="9">
    <location>
        <begin position="33"/>
        <end position="56"/>
    </location>
</feature>
<keyword evidence="13" id="KW-1185">Reference proteome</keyword>
<evidence type="ECO:0000259" key="11">
    <source>
        <dbReference type="Pfam" id="PF07730"/>
    </source>
</evidence>
<feature type="transmembrane region" description="Helical" evidence="9">
    <location>
        <begin position="62"/>
        <end position="82"/>
    </location>
</feature>
<dbReference type="SUPFAM" id="SSF55874">
    <property type="entry name" value="ATPase domain of HSP90 chaperone/DNA topoisomerase II/histidine kinase"/>
    <property type="match status" value="1"/>
</dbReference>
<dbReference type="PANTHER" id="PTHR24421">
    <property type="entry name" value="NITRATE/NITRITE SENSOR PROTEIN NARX-RELATED"/>
    <property type="match status" value="1"/>
</dbReference>
<comment type="caution">
    <text evidence="12">The sequence shown here is derived from an EMBL/GenBank/DDBJ whole genome shotgun (WGS) entry which is preliminary data.</text>
</comment>
<evidence type="ECO:0000256" key="3">
    <source>
        <dbReference type="ARBA" id="ARBA00022553"/>
    </source>
</evidence>
<accession>A0ABN3A720</accession>
<dbReference type="EC" id="2.7.13.3" evidence="2"/>
<organism evidence="12 13">
    <name type="scientific">Kitasatospora kazusensis</name>
    <dbReference type="NCBI Taxonomy" id="407974"/>
    <lineage>
        <taxon>Bacteria</taxon>
        <taxon>Bacillati</taxon>
        <taxon>Actinomycetota</taxon>
        <taxon>Actinomycetes</taxon>
        <taxon>Kitasatosporales</taxon>
        <taxon>Streptomycetaceae</taxon>
        <taxon>Kitasatospora</taxon>
    </lineage>
</organism>
<dbReference type="Proteomes" id="UP001422759">
    <property type="component" value="Unassembled WGS sequence"/>
</dbReference>
<dbReference type="InterPro" id="IPR003594">
    <property type="entry name" value="HATPase_dom"/>
</dbReference>
<keyword evidence="8" id="KW-0902">Two-component regulatory system</keyword>
<dbReference type="InterPro" id="IPR011712">
    <property type="entry name" value="Sig_transdc_His_kin_sub3_dim/P"/>
</dbReference>
<dbReference type="EMBL" id="BAAANT010000046">
    <property type="protein sequence ID" value="GAA2155339.1"/>
    <property type="molecule type" value="Genomic_DNA"/>
</dbReference>
<keyword evidence="4" id="KW-0808">Transferase</keyword>
<feature type="transmembrane region" description="Helical" evidence="9">
    <location>
        <begin position="204"/>
        <end position="225"/>
    </location>
</feature>
<evidence type="ECO:0000256" key="8">
    <source>
        <dbReference type="ARBA" id="ARBA00023012"/>
    </source>
</evidence>
<evidence type="ECO:0000256" key="1">
    <source>
        <dbReference type="ARBA" id="ARBA00000085"/>
    </source>
</evidence>
<keyword evidence="6" id="KW-0418">Kinase</keyword>
<keyword evidence="9" id="KW-0472">Membrane</keyword>
<keyword evidence="7" id="KW-0067">ATP-binding</keyword>
<dbReference type="PANTHER" id="PTHR24421:SF10">
    <property type="entry name" value="NITRATE_NITRITE SENSOR PROTEIN NARQ"/>
    <property type="match status" value="1"/>
</dbReference>
<feature type="domain" description="Histidine kinase/HSP90-like ATPase" evidence="10">
    <location>
        <begin position="372"/>
        <end position="455"/>
    </location>
</feature>
<comment type="catalytic activity">
    <reaction evidence="1">
        <text>ATP + protein L-histidine = ADP + protein N-phospho-L-histidine.</text>
        <dbReference type="EC" id="2.7.13.3"/>
    </reaction>
</comment>
<proteinExistence type="predicted"/>
<reference evidence="12 13" key="1">
    <citation type="journal article" date="2019" name="Int. J. Syst. Evol. Microbiol.">
        <title>The Global Catalogue of Microorganisms (GCM) 10K type strain sequencing project: providing services to taxonomists for standard genome sequencing and annotation.</title>
        <authorList>
            <consortium name="The Broad Institute Genomics Platform"/>
            <consortium name="The Broad Institute Genome Sequencing Center for Infectious Disease"/>
            <person name="Wu L."/>
            <person name="Ma J."/>
        </authorList>
    </citation>
    <scope>NUCLEOTIDE SEQUENCE [LARGE SCALE GENOMIC DNA]</scope>
    <source>
        <strain evidence="12 13">JCM 14560</strain>
    </source>
</reference>
<dbReference type="InterPro" id="IPR036890">
    <property type="entry name" value="HATPase_C_sf"/>
</dbReference>
<sequence length="469" mass="50880">MTSQTVPTAAHWAGQYRDRAVAGLLAQWRCLQVGVQAGIGPVVLGIWALASVSLVMDSARGSRVTLFALAGLISWPVALLWWSRTHSAQSRRWAQEWFGLVIPKRYRSMPALTQDERGHWWTGHSYYRQKRTAESALFVREVTGDPETWRDVRWLAGNAVAVTLLAVPTVGLLAFGALMAAVDLAELYSGGVYYFHARETLGELVQLVFALGLVAASLWVAPHALRFYGEWMHRALSSQASEKVRLAKRVEYLTTTRADAVGGQAAELRRIERDLHDGAQARLVAIGMTLGTIEHLMDTDAPAARQLLVEARQSSAKALQELRDLVRGIHPPVLAERGLGDAVRELALDGSLSTEVTVSLPARPEAPVESAAYFCVSELLANVAKHSGAGQAWVDILFRAGQLRITVTDDGHGGARPERGSGLRGIERRLGAFDGVLSLSSPPGGPTTITMELPCALSSPRTSTSFEKA</sequence>
<dbReference type="InterPro" id="IPR050482">
    <property type="entry name" value="Sensor_HK_TwoCompSys"/>
</dbReference>
<evidence type="ECO:0000313" key="12">
    <source>
        <dbReference type="EMBL" id="GAA2155339.1"/>
    </source>
</evidence>
<protein>
    <recommendedName>
        <fullName evidence="2">histidine kinase</fullName>
        <ecNumber evidence="2">2.7.13.3</ecNumber>
    </recommendedName>
</protein>
<feature type="domain" description="Signal transduction histidine kinase subgroup 3 dimerisation and phosphoacceptor" evidence="11">
    <location>
        <begin position="267"/>
        <end position="334"/>
    </location>
</feature>
<evidence type="ECO:0000259" key="10">
    <source>
        <dbReference type="Pfam" id="PF02518"/>
    </source>
</evidence>
<keyword evidence="9" id="KW-0812">Transmembrane</keyword>
<keyword evidence="9" id="KW-1133">Transmembrane helix</keyword>
<dbReference type="Pfam" id="PF07730">
    <property type="entry name" value="HisKA_3"/>
    <property type="match status" value="1"/>
</dbReference>
<dbReference type="Pfam" id="PF02518">
    <property type="entry name" value="HATPase_c"/>
    <property type="match status" value="1"/>
</dbReference>
<evidence type="ECO:0000256" key="4">
    <source>
        <dbReference type="ARBA" id="ARBA00022679"/>
    </source>
</evidence>
<evidence type="ECO:0000256" key="6">
    <source>
        <dbReference type="ARBA" id="ARBA00022777"/>
    </source>
</evidence>
<evidence type="ECO:0000256" key="9">
    <source>
        <dbReference type="SAM" id="Phobius"/>
    </source>
</evidence>
<feature type="transmembrane region" description="Helical" evidence="9">
    <location>
        <begin position="159"/>
        <end position="184"/>
    </location>
</feature>
<dbReference type="Gene3D" id="1.20.5.1930">
    <property type="match status" value="1"/>
</dbReference>
<gene>
    <name evidence="12" type="ORF">GCM10009760_55160</name>
</gene>
<name>A0ABN3A720_9ACTN</name>
<evidence type="ECO:0000313" key="13">
    <source>
        <dbReference type="Proteomes" id="UP001422759"/>
    </source>
</evidence>
<dbReference type="CDD" id="cd16917">
    <property type="entry name" value="HATPase_UhpB-NarQ-NarX-like"/>
    <property type="match status" value="1"/>
</dbReference>
<keyword evidence="3" id="KW-0597">Phosphoprotein</keyword>
<evidence type="ECO:0000256" key="5">
    <source>
        <dbReference type="ARBA" id="ARBA00022741"/>
    </source>
</evidence>